<protein>
    <submittedName>
        <fullName evidence="1">Uncharacterized protein</fullName>
    </submittedName>
</protein>
<organism evidence="1 2">
    <name type="scientific">Arthrobacter phage Phives</name>
    <dbReference type="NCBI Taxonomy" id="2776856"/>
    <lineage>
        <taxon>Viruses</taxon>
        <taxon>Duplodnaviria</taxon>
        <taxon>Heunggongvirae</taxon>
        <taxon>Uroviricota</taxon>
        <taxon>Caudoviricetes</taxon>
        <taxon>Casidaviridae</taxon>
        <taxon>Yangvirus</taxon>
        <taxon>Yangvirus phives</taxon>
    </lineage>
</organism>
<dbReference type="RefSeq" id="YP_010677686.1">
    <property type="nucleotide sequence ID" value="NC_071024.1"/>
</dbReference>
<dbReference type="KEGG" id="vg:77954070"/>
<reference evidence="2" key="1">
    <citation type="submission" date="2020-08" db="EMBL/GenBank/DDBJ databases">
        <authorList>
            <person name="Jean-Baptiste R."/>
            <person name="Gibb B.P."/>
            <person name="Hussain S.I."/>
            <person name="Kamruzzaman M.A."/>
            <person name="Mosfique B."/>
            <person name="McPherson K.A."/>
            <person name="LaCorte G.A."/>
            <person name="Khan M.A."/>
            <person name="Chohan S."/>
            <person name="Le T.Q."/>
            <person name="Hernandez K.M."/>
            <person name="Mata K."/>
            <person name="Percy M."/>
            <person name="Ball S.L."/>
            <person name="Garlena R.A."/>
            <person name="Russell D.A."/>
            <person name="Pope W.H."/>
            <person name="Jacobs-Sera D."/>
            <person name="Hatfull G.F."/>
        </authorList>
    </citation>
    <scope>NUCLEOTIDE SEQUENCE [LARGE SCALE GENOMIC DNA]</scope>
</reference>
<keyword evidence="2" id="KW-1185">Reference proteome</keyword>
<accession>A0A7M1CL75</accession>
<proteinExistence type="predicted"/>
<evidence type="ECO:0000313" key="1">
    <source>
        <dbReference type="EMBL" id="QOP65180.1"/>
    </source>
</evidence>
<dbReference type="Proteomes" id="UP000594072">
    <property type="component" value="Segment"/>
</dbReference>
<gene>
    <name evidence="1" type="primary">53</name>
    <name evidence="1" type="ORF">SEA_PHIVES_53</name>
</gene>
<name>A0A7M1CL75_9CAUD</name>
<dbReference type="EMBL" id="MT889376">
    <property type="protein sequence ID" value="QOP65180.1"/>
    <property type="molecule type" value="Genomic_DNA"/>
</dbReference>
<dbReference type="GeneID" id="77954070"/>
<sequence length="100" mass="11016">MTAFIITKDKIDSDAVGTIGPRSASERDEARLRAGEGVAFRLLDDDREIYYYGRRLEESDADETYDGEPELAPLDCFGTPNAGAVIQEEKDADGKWAAIN</sequence>
<evidence type="ECO:0000313" key="2">
    <source>
        <dbReference type="Proteomes" id="UP000594072"/>
    </source>
</evidence>